<dbReference type="PANTHER" id="PTHR43794">
    <property type="entry name" value="AMINOHYDROLASE SSNA-RELATED"/>
    <property type="match status" value="1"/>
</dbReference>
<dbReference type="Gene3D" id="2.30.40.10">
    <property type="entry name" value="Urease, subunit C, domain 1"/>
    <property type="match status" value="1"/>
</dbReference>
<feature type="domain" description="Amidohydrolase-related" evidence="3">
    <location>
        <begin position="182"/>
        <end position="539"/>
    </location>
</feature>
<dbReference type="EMBL" id="VBOT01000018">
    <property type="protein sequence ID" value="TMQ53393.1"/>
    <property type="molecule type" value="Genomic_DNA"/>
</dbReference>
<protein>
    <submittedName>
        <fullName evidence="4">N-ethylammeline chlorohydrolase</fullName>
    </submittedName>
</protein>
<accession>A0A538SPU5</accession>
<feature type="compositionally biased region" description="Low complexity" evidence="2">
    <location>
        <begin position="29"/>
        <end position="38"/>
    </location>
</feature>
<evidence type="ECO:0000259" key="3">
    <source>
        <dbReference type="Pfam" id="PF01979"/>
    </source>
</evidence>
<dbReference type="Pfam" id="PF01979">
    <property type="entry name" value="Amidohydro_1"/>
    <property type="match status" value="1"/>
</dbReference>
<dbReference type="SUPFAM" id="SSF51338">
    <property type="entry name" value="Composite domain of metallo-dependent hydrolases"/>
    <property type="match status" value="1"/>
</dbReference>
<dbReference type="AlphaFoldDB" id="A0A538SPU5"/>
<dbReference type="Proteomes" id="UP000320184">
    <property type="component" value="Unassembled WGS sequence"/>
</dbReference>
<dbReference type="InterPro" id="IPR011059">
    <property type="entry name" value="Metal-dep_hydrolase_composite"/>
</dbReference>
<evidence type="ECO:0000256" key="1">
    <source>
        <dbReference type="ARBA" id="ARBA00022801"/>
    </source>
</evidence>
<evidence type="ECO:0000313" key="4">
    <source>
        <dbReference type="EMBL" id="TMQ53393.1"/>
    </source>
</evidence>
<feature type="compositionally biased region" description="Basic and acidic residues" evidence="2">
    <location>
        <begin position="39"/>
        <end position="50"/>
    </location>
</feature>
<dbReference type="InterPro" id="IPR032466">
    <property type="entry name" value="Metal_Hydrolase"/>
</dbReference>
<dbReference type="GO" id="GO:0016810">
    <property type="term" value="F:hydrolase activity, acting on carbon-nitrogen (but not peptide) bonds"/>
    <property type="evidence" value="ECO:0007669"/>
    <property type="project" value="InterPro"/>
</dbReference>
<dbReference type="SUPFAM" id="SSF51556">
    <property type="entry name" value="Metallo-dependent hydrolases"/>
    <property type="match status" value="1"/>
</dbReference>
<dbReference type="Gene3D" id="3.20.20.140">
    <property type="entry name" value="Metal-dependent hydrolases"/>
    <property type="match status" value="1"/>
</dbReference>
<feature type="compositionally biased region" description="Basic and acidic residues" evidence="2">
    <location>
        <begin position="1"/>
        <end position="12"/>
    </location>
</feature>
<proteinExistence type="predicted"/>
<dbReference type="PANTHER" id="PTHR43794:SF11">
    <property type="entry name" value="AMIDOHYDROLASE-RELATED DOMAIN-CONTAINING PROTEIN"/>
    <property type="match status" value="1"/>
</dbReference>
<gene>
    <name evidence="4" type="ORF">E6K73_01405</name>
</gene>
<dbReference type="CDD" id="cd01298">
    <property type="entry name" value="ATZ_TRZ_like"/>
    <property type="match status" value="1"/>
</dbReference>
<organism evidence="4 5">
    <name type="scientific">Eiseniibacteriota bacterium</name>
    <dbReference type="NCBI Taxonomy" id="2212470"/>
    <lineage>
        <taxon>Bacteria</taxon>
        <taxon>Candidatus Eiseniibacteriota</taxon>
    </lineage>
</organism>
<dbReference type="InterPro" id="IPR050287">
    <property type="entry name" value="MTA/SAH_deaminase"/>
</dbReference>
<sequence length="575" mass="60796">MERERIGAEERPAPAIVGETRVEQEGVRQPRQGSQRSQRIADAEGTDERKASRHGSGTLTSPATECQRRPARMLGARGLGHDARLAPPHSAPRLARPGARDRGPHHVHGRTGLARTHGGALLSTFLIHSGTLICMDTAGTVVPGDLLIQDGLIAAVGPAVRDALPQLPGGGADASYDAAGCFVLPGLVHAHLHLCQTLFRGLAEQSDLLRWLRESIWPLEAAHTEASIAASARLGLCELVAGGVTCINDMGTVRHTAVIADALEESGIRAVFGKALMDAGEGVPAELKQRREEALEEALALAKRYDGAAAGRLRVSLAPRFILSCTEALWRDVADASAENRLIVHTHLAESPAEARAVEAAVGGTAARYFAGRQVLSERFVGAHGVWVEDDELALLSRARAALVHCPGSNLKLGSGLANVRAWRRAGIRAGLGSDGAACNNRLDTFHEMSLAAGISRVLVPREPLSEKEVLELATRGGAESLGLGAVTGSLEAGKQGDVMVLDVSSPHLAPNEDGDPYATIVHAARVSDVRLTMVSGRILYRDGSWATLDAERTAAESRAEARRLRGRLETGAAR</sequence>
<keyword evidence="1 4" id="KW-0378">Hydrolase</keyword>
<evidence type="ECO:0000313" key="5">
    <source>
        <dbReference type="Proteomes" id="UP000320184"/>
    </source>
</evidence>
<dbReference type="InterPro" id="IPR006680">
    <property type="entry name" value="Amidohydro-rel"/>
</dbReference>
<comment type="caution">
    <text evidence="4">The sequence shown here is derived from an EMBL/GenBank/DDBJ whole genome shotgun (WGS) entry which is preliminary data.</text>
</comment>
<reference evidence="4 5" key="1">
    <citation type="journal article" date="2019" name="Nat. Microbiol.">
        <title>Mediterranean grassland soil C-N compound turnover is dependent on rainfall and depth, and is mediated by genomically divergent microorganisms.</title>
        <authorList>
            <person name="Diamond S."/>
            <person name="Andeer P.F."/>
            <person name="Li Z."/>
            <person name="Crits-Christoph A."/>
            <person name="Burstein D."/>
            <person name="Anantharaman K."/>
            <person name="Lane K.R."/>
            <person name="Thomas B.C."/>
            <person name="Pan C."/>
            <person name="Northen T.R."/>
            <person name="Banfield J.F."/>
        </authorList>
    </citation>
    <scope>NUCLEOTIDE SEQUENCE [LARGE SCALE GENOMIC DNA]</scope>
    <source>
        <strain evidence="4">WS_3</strain>
    </source>
</reference>
<evidence type="ECO:0000256" key="2">
    <source>
        <dbReference type="SAM" id="MobiDB-lite"/>
    </source>
</evidence>
<name>A0A538SPU5_UNCEI</name>
<feature type="region of interest" description="Disordered" evidence="2">
    <location>
        <begin position="1"/>
        <end position="114"/>
    </location>
</feature>
<feature type="compositionally biased region" description="Polar residues" evidence="2">
    <location>
        <begin position="55"/>
        <end position="64"/>
    </location>
</feature>